<gene>
    <name evidence="2" type="primary">PARPA_00410.1 scaffold 772</name>
</gene>
<dbReference type="AlphaFoldDB" id="A0A0B7MMT9"/>
<dbReference type="Proteomes" id="UP000054107">
    <property type="component" value="Unassembled WGS sequence"/>
</dbReference>
<dbReference type="EMBL" id="LN719061">
    <property type="protein sequence ID" value="CEP07136.1"/>
    <property type="molecule type" value="Genomic_DNA"/>
</dbReference>
<reference evidence="2 3" key="1">
    <citation type="submission" date="2014-09" db="EMBL/GenBank/DDBJ databases">
        <authorList>
            <person name="Ellenberger Sabrina"/>
        </authorList>
    </citation>
    <scope>NUCLEOTIDE SEQUENCE [LARGE SCALE GENOMIC DNA]</scope>
    <source>
        <strain evidence="2 3">CBS 412.66</strain>
    </source>
</reference>
<accession>A0A0B7MMT9</accession>
<name>A0A0B7MMT9_9FUNG</name>
<evidence type="ECO:0000313" key="2">
    <source>
        <dbReference type="EMBL" id="CEP07136.1"/>
    </source>
</evidence>
<keyword evidence="3" id="KW-1185">Reference proteome</keyword>
<feature type="chain" id="PRO_5002120914" evidence="1">
    <location>
        <begin position="20"/>
        <end position="102"/>
    </location>
</feature>
<feature type="signal peptide" evidence="1">
    <location>
        <begin position="1"/>
        <end position="19"/>
    </location>
</feature>
<organism evidence="2 3">
    <name type="scientific">Parasitella parasitica</name>
    <dbReference type="NCBI Taxonomy" id="35722"/>
    <lineage>
        <taxon>Eukaryota</taxon>
        <taxon>Fungi</taxon>
        <taxon>Fungi incertae sedis</taxon>
        <taxon>Mucoromycota</taxon>
        <taxon>Mucoromycotina</taxon>
        <taxon>Mucoromycetes</taxon>
        <taxon>Mucorales</taxon>
        <taxon>Mucorineae</taxon>
        <taxon>Mucoraceae</taxon>
        <taxon>Parasitella</taxon>
    </lineage>
</organism>
<keyword evidence="1" id="KW-0732">Signal</keyword>
<sequence>MLLKTISALLPVLFAIVSAKDVGGGELKFFGVPRQNQNDLYKCYGNDNSDRNYIEVANQKNYPVQLFHQAGCTSNPPPEWVAAKEAKRLEGVYLSWRFVRDS</sequence>
<evidence type="ECO:0000256" key="1">
    <source>
        <dbReference type="SAM" id="SignalP"/>
    </source>
</evidence>
<protein>
    <submittedName>
        <fullName evidence="2">Uncharacterized protein</fullName>
    </submittedName>
</protein>
<proteinExistence type="predicted"/>
<evidence type="ECO:0000313" key="3">
    <source>
        <dbReference type="Proteomes" id="UP000054107"/>
    </source>
</evidence>